<protein>
    <submittedName>
        <fullName evidence="4">NAD(P)-binding protein</fullName>
    </submittedName>
</protein>
<gene>
    <name evidence="4" type="ORF">CONPUDRAFT_112143</name>
</gene>
<dbReference type="PANTHER" id="PTHR24320:SF282">
    <property type="entry name" value="WW DOMAIN-CONTAINING OXIDOREDUCTASE"/>
    <property type="match status" value="1"/>
</dbReference>
<keyword evidence="3" id="KW-0560">Oxidoreductase</keyword>
<evidence type="ECO:0000313" key="4">
    <source>
        <dbReference type="EMBL" id="EIW75588.1"/>
    </source>
</evidence>
<dbReference type="PANTHER" id="PTHR24320">
    <property type="entry name" value="RETINOL DEHYDROGENASE"/>
    <property type="match status" value="1"/>
</dbReference>
<accession>A0A5M3M8M2</accession>
<dbReference type="KEGG" id="cput:CONPUDRAFT_112143"/>
<sequence length="327" mass="36129">MVFPRQRFNPENDLPSLSGKVILVTGGNAGIGYGAAKHLARRGAKVYMGARSEDKAKAAIDAFKQEAKEGAGEIVHLKLDLSDPRDAKKAAEDFLQKEQRLDALINNAALQIEKYAKSVDGIQDLAMVNYVSPFVFTRTLLPLLKKTAAEPGSDVRIVIVASEAHRKVKGEPNFKSAEDFNEECKNYMFPSFGRYCFTKLMDTLWFKELQRRLSSDPEPGASSILVIGVDPGMVNTFSGKPPLKPFRHVVDALVYPWFVSADEGAYNPVFAAVSPEITAENRDEWKGAYLLPVAKKADVTDVAADEGRGRELWETTEKFLEEKGIGK</sequence>
<dbReference type="InterPro" id="IPR002347">
    <property type="entry name" value="SDR_fam"/>
</dbReference>
<dbReference type="RefSeq" id="XP_007774292.1">
    <property type="nucleotide sequence ID" value="XM_007776102.1"/>
</dbReference>
<dbReference type="OrthoDB" id="191139at2759"/>
<dbReference type="PRINTS" id="PR00081">
    <property type="entry name" value="GDHRDH"/>
</dbReference>
<keyword evidence="2" id="KW-0521">NADP</keyword>
<dbReference type="Pfam" id="PF00106">
    <property type="entry name" value="adh_short"/>
    <property type="match status" value="1"/>
</dbReference>
<keyword evidence="5" id="KW-1185">Reference proteome</keyword>
<comment type="similarity">
    <text evidence="1">Belongs to the short-chain dehydrogenases/reductases (SDR) family.</text>
</comment>
<organism evidence="4 5">
    <name type="scientific">Coniophora puteana (strain RWD-64-598)</name>
    <name type="common">Brown rot fungus</name>
    <dbReference type="NCBI Taxonomy" id="741705"/>
    <lineage>
        <taxon>Eukaryota</taxon>
        <taxon>Fungi</taxon>
        <taxon>Dikarya</taxon>
        <taxon>Basidiomycota</taxon>
        <taxon>Agaricomycotina</taxon>
        <taxon>Agaricomycetes</taxon>
        <taxon>Agaricomycetidae</taxon>
        <taxon>Boletales</taxon>
        <taxon>Coniophorineae</taxon>
        <taxon>Coniophoraceae</taxon>
        <taxon>Coniophora</taxon>
    </lineage>
</organism>
<evidence type="ECO:0000256" key="1">
    <source>
        <dbReference type="ARBA" id="ARBA00006484"/>
    </source>
</evidence>
<evidence type="ECO:0000256" key="2">
    <source>
        <dbReference type="ARBA" id="ARBA00022857"/>
    </source>
</evidence>
<dbReference type="AlphaFoldDB" id="A0A5M3M8M2"/>
<dbReference type="SUPFAM" id="SSF51735">
    <property type="entry name" value="NAD(P)-binding Rossmann-fold domains"/>
    <property type="match status" value="1"/>
</dbReference>
<dbReference type="GeneID" id="19198927"/>
<name>A0A5M3M8M2_CONPW</name>
<evidence type="ECO:0000313" key="5">
    <source>
        <dbReference type="Proteomes" id="UP000053558"/>
    </source>
</evidence>
<comment type="caution">
    <text evidence="4">The sequence shown here is derived from an EMBL/GenBank/DDBJ whole genome shotgun (WGS) entry which is preliminary data.</text>
</comment>
<reference evidence="5" key="1">
    <citation type="journal article" date="2012" name="Science">
        <title>The Paleozoic origin of enzymatic lignin decomposition reconstructed from 31 fungal genomes.</title>
        <authorList>
            <person name="Floudas D."/>
            <person name="Binder M."/>
            <person name="Riley R."/>
            <person name="Barry K."/>
            <person name="Blanchette R.A."/>
            <person name="Henrissat B."/>
            <person name="Martinez A.T."/>
            <person name="Otillar R."/>
            <person name="Spatafora J.W."/>
            <person name="Yadav J.S."/>
            <person name="Aerts A."/>
            <person name="Benoit I."/>
            <person name="Boyd A."/>
            <person name="Carlson A."/>
            <person name="Copeland A."/>
            <person name="Coutinho P.M."/>
            <person name="de Vries R.P."/>
            <person name="Ferreira P."/>
            <person name="Findley K."/>
            <person name="Foster B."/>
            <person name="Gaskell J."/>
            <person name="Glotzer D."/>
            <person name="Gorecki P."/>
            <person name="Heitman J."/>
            <person name="Hesse C."/>
            <person name="Hori C."/>
            <person name="Igarashi K."/>
            <person name="Jurgens J.A."/>
            <person name="Kallen N."/>
            <person name="Kersten P."/>
            <person name="Kohler A."/>
            <person name="Kuees U."/>
            <person name="Kumar T.K.A."/>
            <person name="Kuo A."/>
            <person name="LaButti K."/>
            <person name="Larrondo L.F."/>
            <person name="Lindquist E."/>
            <person name="Ling A."/>
            <person name="Lombard V."/>
            <person name="Lucas S."/>
            <person name="Lundell T."/>
            <person name="Martin R."/>
            <person name="McLaughlin D.J."/>
            <person name="Morgenstern I."/>
            <person name="Morin E."/>
            <person name="Murat C."/>
            <person name="Nagy L.G."/>
            <person name="Nolan M."/>
            <person name="Ohm R.A."/>
            <person name="Patyshakuliyeva A."/>
            <person name="Rokas A."/>
            <person name="Ruiz-Duenas F.J."/>
            <person name="Sabat G."/>
            <person name="Salamov A."/>
            <person name="Samejima M."/>
            <person name="Schmutz J."/>
            <person name="Slot J.C."/>
            <person name="St John F."/>
            <person name="Stenlid J."/>
            <person name="Sun H."/>
            <person name="Sun S."/>
            <person name="Syed K."/>
            <person name="Tsang A."/>
            <person name="Wiebenga A."/>
            <person name="Young D."/>
            <person name="Pisabarro A."/>
            <person name="Eastwood D.C."/>
            <person name="Martin F."/>
            <person name="Cullen D."/>
            <person name="Grigoriev I.V."/>
            <person name="Hibbett D.S."/>
        </authorList>
    </citation>
    <scope>NUCLEOTIDE SEQUENCE [LARGE SCALE GENOMIC DNA]</scope>
    <source>
        <strain evidence="5">RWD-64-598 SS2</strain>
    </source>
</reference>
<dbReference type="OMA" id="NNEYADH"/>
<dbReference type="Gene3D" id="3.40.50.720">
    <property type="entry name" value="NAD(P)-binding Rossmann-like Domain"/>
    <property type="match status" value="1"/>
</dbReference>
<dbReference type="GO" id="GO:0016491">
    <property type="term" value="F:oxidoreductase activity"/>
    <property type="evidence" value="ECO:0007669"/>
    <property type="project" value="UniProtKB-KW"/>
</dbReference>
<evidence type="ECO:0000256" key="3">
    <source>
        <dbReference type="ARBA" id="ARBA00023002"/>
    </source>
</evidence>
<dbReference type="EMBL" id="JH711588">
    <property type="protein sequence ID" value="EIW75588.1"/>
    <property type="molecule type" value="Genomic_DNA"/>
</dbReference>
<dbReference type="Proteomes" id="UP000053558">
    <property type="component" value="Unassembled WGS sequence"/>
</dbReference>
<dbReference type="InterPro" id="IPR036291">
    <property type="entry name" value="NAD(P)-bd_dom_sf"/>
</dbReference>
<proteinExistence type="inferred from homology"/>